<dbReference type="EMBL" id="JNVC02000024">
    <property type="protein sequence ID" value="KEZ47437.1"/>
    <property type="molecule type" value="Genomic_DNA"/>
</dbReference>
<gene>
    <name evidence="1" type="ORF">GS18_0221705</name>
</gene>
<comment type="caution">
    <text evidence="1">The sequence shown here is derived from an EMBL/GenBank/DDBJ whole genome shotgun (WGS) entry which is preliminary data.</text>
</comment>
<name>A0A084GJC5_METID</name>
<protein>
    <recommendedName>
        <fullName evidence="3">DUF2777 domain-containing protein</fullName>
    </recommendedName>
</protein>
<reference evidence="1 2" key="1">
    <citation type="journal article" date="2005" name="Int. J. Syst. Evol. Microbiol.">
        <title>Bacillus cibi sp. nov., isolated from jeotgal, a traditional Korean fermented seafood.</title>
        <authorList>
            <person name="Yoon J.H."/>
            <person name="Lee C.H."/>
            <person name="Oh T.K."/>
        </authorList>
    </citation>
    <scope>NUCLEOTIDE SEQUENCE [LARGE SCALE GENOMIC DNA]</scope>
    <source>
        <strain evidence="1 2">DSM 16189</strain>
    </source>
</reference>
<keyword evidence="2" id="KW-1185">Reference proteome</keyword>
<evidence type="ECO:0000313" key="2">
    <source>
        <dbReference type="Proteomes" id="UP000028549"/>
    </source>
</evidence>
<organism evidence="1 2">
    <name type="scientific">Metabacillus indicus</name>
    <name type="common">Bacillus indicus</name>
    <dbReference type="NCBI Taxonomy" id="246786"/>
    <lineage>
        <taxon>Bacteria</taxon>
        <taxon>Bacillati</taxon>
        <taxon>Bacillota</taxon>
        <taxon>Bacilli</taxon>
        <taxon>Bacillales</taxon>
        <taxon>Bacillaceae</taxon>
        <taxon>Metabacillus</taxon>
    </lineage>
</organism>
<dbReference type="OrthoDB" id="2923064at2"/>
<sequence>MLSKQKHRLFERQKRAHITGFIEIGEDQEILFYDDEHEEVTILHFKKDEKVEILLEDSWYHGIYSGNGQLSVPTGMHKLRENDTLRIPKKVQYALDYMLKEATDDSFVSFTSKLNELSFSIHDCIYSYNQMVFLEETEEKKGVSFYQFDNEEAVCAVQHHFLRGNKHEDRFEFTVCTGTRALLTQLKP</sequence>
<dbReference type="RefSeq" id="WP_029567333.1">
    <property type="nucleotide sequence ID" value="NZ_CP176757.1"/>
</dbReference>
<dbReference type="Proteomes" id="UP000028549">
    <property type="component" value="Unassembled WGS sequence"/>
</dbReference>
<dbReference type="Pfam" id="PF10949">
    <property type="entry name" value="DUF2777"/>
    <property type="match status" value="1"/>
</dbReference>
<evidence type="ECO:0008006" key="3">
    <source>
        <dbReference type="Google" id="ProtNLM"/>
    </source>
</evidence>
<accession>A0A084GJC5</accession>
<proteinExistence type="predicted"/>
<evidence type="ECO:0000313" key="1">
    <source>
        <dbReference type="EMBL" id="KEZ47437.1"/>
    </source>
</evidence>
<dbReference type="InterPro" id="IPR024488">
    <property type="entry name" value="DUF2777"/>
</dbReference>
<dbReference type="AlphaFoldDB" id="A0A084GJC5"/>